<name>A0A5J4V8H2_9EUKA</name>
<dbReference type="AlphaFoldDB" id="A0A5J4V8H2"/>
<comment type="caution">
    <text evidence="1">The sequence shown here is derived from an EMBL/GenBank/DDBJ whole genome shotgun (WGS) entry which is preliminary data.</text>
</comment>
<accession>A0A5J4V8H2</accession>
<evidence type="ECO:0000313" key="2">
    <source>
        <dbReference type="Proteomes" id="UP000324800"/>
    </source>
</evidence>
<reference evidence="1 2" key="1">
    <citation type="submission" date="2019-03" db="EMBL/GenBank/DDBJ databases">
        <title>Single cell metagenomics reveals metabolic interactions within the superorganism composed of flagellate Streblomastix strix and complex community of Bacteroidetes bacteria on its surface.</title>
        <authorList>
            <person name="Treitli S.C."/>
            <person name="Kolisko M."/>
            <person name="Husnik F."/>
            <person name="Keeling P."/>
            <person name="Hampl V."/>
        </authorList>
    </citation>
    <scope>NUCLEOTIDE SEQUENCE [LARGE SCALE GENOMIC DNA]</scope>
    <source>
        <strain evidence="1">ST1C</strain>
    </source>
</reference>
<proteinExistence type="predicted"/>
<protein>
    <submittedName>
        <fullName evidence="1">Uncharacterized protein</fullName>
    </submittedName>
</protein>
<gene>
    <name evidence="1" type="ORF">EZS28_025687</name>
</gene>
<organism evidence="1 2">
    <name type="scientific">Streblomastix strix</name>
    <dbReference type="NCBI Taxonomy" id="222440"/>
    <lineage>
        <taxon>Eukaryota</taxon>
        <taxon>Metamonada</taxon>
        <taxon>Preaxostyla</taxon>
        <taxon>Oxymonadida</taxon>
        <taxon>Streblomastigidae</taxon>
        <taxon>Streblomastix</taxon>
    </lineage>
</organism>
<evidence type="ECO:0000313" key="1">
    <source>
        <dbReference type="EMBL" id="KAA6378786.1"/>
    </source>
</evidence>
<dbReference type="Proteomes" id="UP000324800">
    <property type="component" value="Unassembled WGS sequence"/>
</dbReference>
<dbReference type="EMBL" id="SNRW01008923">
    <property type="protein sequence ID" value="KAA6378786.1"/>
    <property type="molecule type" value="Genomic_DNA"/>
</dbReference>
<sequence length="213" mass="24029">MAYVSNASKKTLQEIADKIVMNRYQNASVGQLGQYAMQQIGDNQQSSSQSSDQSQKQLDAITMRSIAYDILSDQQRVQQQTKFLTNYAVGVGDPSLIAISNVNAQIAAGIYNYRDIQPFDNLNALNDQPSQDTGTRKEPMNQKMQRQVILEYGNEKEKDQVYQQDKEQITMDEIQELGDDVYLGVPPDAIYGPQPSELLQQQLTLVQQDVQQQ</sequence>